<evidence type="ECO:0000256" key="2">
    <source>
        <dbReference type="SAM" id="SignalP"/>
    </source>
</evidence>
<name>A0A6S7HTN5_PARCT</name>
<dbReference type="AlphaFoldDB" id="A0A6S7HTN5"/>
<protein>
    <submittedName>
        <fullName evidence="3">Probable ubiquitin carboxyl-terminal hydrolase FAF-X</fullName>
    </submittedName>
</protein>
<evidence type="ECO:0000313" key="3">
    <source>
        <dbReference type="EMBL" id="CAB4007889.1"/>
    </source>
</evidence>
<keyword evidence="2" id="KW-0732">Signal</keyword>
<keyword evidence="3" id="KW-0378">Hydrolase</keyword>
<feature type="compositionally biased region" description="Acidic residues" evidence="1">
    <location>
        <begin position="224"/>
        <end position="233"/>
    </location>
</feature>
<feature type="compositionally biased region" description="Acidic residues" evidence="1">
    <location>
        <begin position="169"/>
        <end position="192"/>
    </location>
</feature>
<feature type="chain" id="PRO_5043534570" evidence="2">
    <location>
        <begin position="27"/>
        <end position="248"/>
    </location>
</feature>
<evidence type="ECO:0000313" key="4">
    <source>
        <dbReference type="Proteomes" id="UP001152795"/>
    </source>
</evidence>
<dbReference type="Pfam" id="PF12030">
    <property type="entry name" value="DUF3517"/>
    <property type="match status" value="1"/>
</dbReference>
<evidence type="ECO:0000256" key="1">
    <source>
        <dbReference type="SAM" id="MobiDB-lite"/>
    </source>
</evidence>
<accession>A0A6S7HTN5</accession>
<gene>
    <name evidence="3" type="ORF">PACLA_8A012445</name>
</gene>
<sequence>HCCWENPHFSWLVLKELLFQISCSYTYEMRPFVDLLLEMTLLNDSWQKHRVVNILKGCDGKDGLFDTIQRSKSHYHKRVYQCIKFLVSLFSNCQMAHQIVLDSPDFKPKWTAAVEWLNDELERRPFGASNAYPYNNWSPPAQSNETSNGVFLERSQSARLTLQKAFEFVPEEEQEETEVEEVTESEITEEETSPERQSNVAANQSISSISGQSSSTHPLSTDQSLDDDDPSLDDTEKQDNEVNPEKSD</sequence>
<dbReference type="EMBL" id="CACRXK020005948">
    <property type="protein sequence ID" value="CAB4007889.1"/>
    <property type="molecule type" value="Genomic_DNA"/>
</dbReference>
<comment type="caution">
    <text evidence="3">The sequence shown here is derived from an EMBL/GenBank/DDBJ whole genome shotgun (WGS) entry which is preliminary data.</text>
</comment>
<feature type="signal peptide" evidence="2">
    <location>
        <begin position="1"/>
        <end position="26"/>
    </location>
</feature>
<reference evidence="3" key="1">
    <citation type="submission" date="2020-04" db="EMBL/GenBank/DDBJ databases">
        <authorList>
            <person name="Alioto T."/>
            <person name="Alioto T."/>
            <person name="Gomez Garrido J."/>
        </authorList>
    </citation>
    <scope>NUCLEOTIDE SEQUENCE</scope>
    <source>
        <strain evidence="3">A484AB</strain>
    </source>
</reference>
<feature type="non-terminal residue" evidence="3">
    <location>
        <position position="1"/>
    </location>
</feature>
<feature type="region of interest" description="Disordered" evidence="1">
    <location>
        <begin position="167"/>
        <end position="248"/>
    </location>
</feature>
<dbReference type="OrthoDB" id="8916073at2759"/>
<dbReference type="Proteomes" id="UP001152795">
    <property type="component" value="Unassembled WGS sequence"/>
</dbReference>
<feature type="compositionally biased region" description="Basic and acidic residues" evidence="1">
    <location>
        <begin position="234"/>
        <end position="248"/>
    </location>
</feature>
<feature type="compositionally biased region" description="Low complexity" evidence="1">
    <location>
        <begin position="204"/>
        <end position="223"/>
    </location>
</feature>
<dbReference type="InterPro" id="IPR021905">
    <property type="entry name" value="DUF3517"/>
</dbReference>
<dbReference type="GO" id="GO:0016787">
    <property type="term" value="F:hydrolase activity"/>
    <property type="evidence" value="ECO:0007669"/>
    <property type="project" value="UniProtKB-KW"/>
</dbReference>
<keyword evidence="4" id="KW-1185">Reference proteome</keyword>
<organism evidence="3 4">
    <name type="scientific">Paramuricea clavata</name>
    <name type="common">Red gorgonian</name>
    <name type="synonym">Violescent sea-whip</name>
    <dbReference type="NCBI Taxonomy" id="317549"/>
    <lineage>
        <taxon>Eukaryota</taxon>
        <taxon>Metazoa</taxon>
        <taxon>Cnidaria</taxon>
        <taxon>Anthozoa</taxon>
        <taxon>Octocorallia</taxon>
        <taxon>Malacalcyonacea</taxon>
        <taxon>Plexauridae</taxon>
        <taxon>Paramuricea</taxon>
    </lineage>
</organism>
<proteinExistence type="predicted"/>